<evidence type="ECO:0000259" key="7">
    <source>
        <dbReference type="PROSITE" id="PS51041"/>
    </source>
</evidence>
<evidence type="ECO:0000313" key="8">
    <source>
        <dbReference type="Proteomes" id="UP001318040"/>
    </source>
</evidence>
<feature type="compositionally biased region" description="Polar residues" evidence="5">
    <location>
        <begin position="116"/>
        <end position="129"/>
    </location>
</feature>
<keyword evidence="3 6" id="KW-0732">Signal</keyword>
<sequence length="1124" mass="122970">MRPWRGLLRALVLMAMWPARFVAPLSSPPRVSREDTAKPPTGAPVNSSGAGGGSADPELTVTFHGRDGKGQARTGQAAAAAADLLEDGPNAGDGARGAGEWEASHADGFWDESQGRQRTQSPWESQVTGTRAGEDVEQWELKRGPKRGSFVGVEAWRRGTRSPQLHHSSSGSVHKSRDWCAYVQTRIATSVVTNGTETFGATVAEPCPWGQGSCQNRHTFKEMTRPLYRIKHSIVTSLQWKCCPGHMGPACDLTEEAVGTASLHEHPPPPQQRAHGRQSDDNDGDTIPGVTAQLLLGLKGKGDTGSVWSAPRWGGADGSEVDDDDYGKDMDQQVEGFEQRESRSVAHGHSATRVHSSERKVTLDSVSEELVIDLVRKLLDERLGEASRRLGHGTGGLDVTLSTPSAAQLARDLQLLQHSLSSLNDSVSQRLDDLTWRVQNLEKATSKSSEQWSVLLLEQQAHRAAVETTTRRLAEEARTRAREAVEARGELASELRGDLGKMWKFAKDRLDTMNLTIAGLQVNAAPAAAAAEITSNAAASKPAPESSDGGDGDDGRMKAHGSDAQKAKAVPTQDFSRFNETLKRHEYLLRDVYNQLHLFTEKLKELSYRIQEEQEASWGECNKLQDAFKASEDSLSIKLLEVQEQLLDMNKTIVIGLSPMEERFGSVMSTIHNLSIEVGHLQESLQRRAPGTDWLDEAQSLREQMKGLILAVDSFKIDVEDLKLSRSILGSGVRLPSPASDLESRVNSTESTARRALEQSGALGSNVSHLHRRVDQLSALTLNLLAQASLMSQHVDDLNGSFNTLMEDTLRHTLALEELGAFRDSDYDDYDGEYADAGDGVGKPGAKVEINLVKLSQLLSETVGAVREQSDVVLAMRSRLLALQLQVANSTSSAPRLRGGPREREETAVAFGGEFESREDEGEPEGRADRLWERLGRLERAWFELDGQRLGRLESRLNEMAGVAAGCLDRTDALREEVDRNASALQRTLAAMASSRDAEMEALRRDLLAELSAHVEAAMRARRKDKDERRQQRKETLSKQQQQEQQQRAGKGPAALHGAGSEPGHAEAARMPGFLEPAHLTEASQRGGRRLTRAKATHARTTWNIATAARAGQEDGTKQRHNSP</sequence>
<evidence type="ECO:0000256" key="6">
    <source>
        <dbReference type="SAM" id="SignalP"/>
    </source>
</evidence>
<dbReference type="RefSeq" id="XP_032814961.1">
    <property type="nucleotide sequence ID" value="XM_032959070.1"/>
</dbReference>
<feature type="region of interest" description="Disordered" evidence="5">
    <location>
        <begin position="25"/>
        <end position="79"/>
    </location>
</feature>
<feature type="domain" description="EMI" evidence="7">
    <location>
        <begin position="176"/>
        <end position="253"/>
    </location>
</feature>
<feature type="region of interest" description="Disordered" evidence="5">
    <location>
        <begin position="111"/>
        <end position="134"/>
    </location>
</feature>
<comment type="subcellular location">
    <subcellularLocation>
        <location evidence="1">Secreted</location>
    </subcellularLocation>
</comment>
<feature type="region of interest" description="Disordered" evidence="5">
    <location>
        <begin position="1019"/>
        <end position="1124"/>
    </location>
</feature>
<proteinExistence type="predicted"/>
<dbReference type="Proteomes" id="UP001318040">
    <property type="component" value="Chromosome 22"/>
</dbReference>
<dbReference type="InterPro" id="IPR011489">
    <property type="entry name" value="EMI_domain"/>
</dbReference>
<feature type="compositionally biased region" description="Basic residues" evidence="5">
    <location>
        <begin position="1087"/>
        <end position="1098"/>
    </location>
</feature>
<dbReference type="PROSITE" id="PS51041">
    <property type="entry name" value="EMI"/>
    <property type="match status" value="1"/>
</dbReference>
<evidence type="ECO:0000256" key="3">
    <source>
        <dbReference type="ARBA" id="ARBA00022729"/>
    </source>
</evidence>
<dbReference type="PANTHER" id="PTHR15427:SF3">
    <property type="entry name" value="MULTIMERIN-1"/>
    <property type="match status" value="1"/>
</dbReference>
<keyword evidence="8" id="KW-1185">Reference proteome</keyword>
<protein>
    <submittedName>
        <fullName evidence="9">Multimerin-1-like</fullName>
    </submittedName>
</protein>
<accession>A0AAJ7TBN1</accession>
<feature type="region of interest" description="Disordered" evidence="5">
    <location>
        <begin position="260"/>
        <end position="288"/>
    </location>
</feature>
<dbReference type="KEGG" id="pmrn:116945017"/>
<dbReference type="GO" id="GO:0005576">
    <property type="term" value="C:extracellular region"/>
    <property type="evidence" value="ECO:0007669"/>
    <property type="project" value="UniProtKB-SubCell"/>
</dbReference>
<evidence type="ECO:0000313" key="9">
    <source>
        <dbReference type="RefSeq" id="XP_032814961.1"/>
    </source>
</evidence>
<organism evidence="8 9">
    <name type="scientific">Petromyzon marinus</name>
    <name type="common">Sea lamprey</name>
    <dbReference type="NCBI Taxonomy" id="7757"/>
    <lineage>
        <taxon>Eukaryota</taxon>
        <taxon>Metazoa</taxon>
        <taxon>Chordata</taxon>
        <taxon>Craniata</taxon>
        <taxon>Vertebrata</taxon>
        <taxon>Cyclostomata</taxon>
        <taxon>Hyperoartia</taxon>
        <taxon>Petromyzontiformes</taxon>
        <taxon>Petromyzontidae</taxon>
        <taxon>Petromyzon</taxon>
    </lineage>
</organism>
<feature type="region of interest" description="Disordered" evidence="5">
    <location>
        <begin position="535"/>
        <end position="571"/>
    </location>
</feature>
<feature type="chain" id="PRO_5042585398" evidence="6">
    <location>
        <begin position="23"/>
        <end position="1124"/>
    </location>
</feature>
<dbReference type="PANTHER" id="PTHR15427">
    <property type="entry name" value="EMILIN ELASTIN MICROFIBRIL INTERFACE-LOCATED PROTEIN ELASTIN MICROFIBRIL INTERFACER"/>
    <property type="match status" value="1"/>
</dbReference>
<feature type="compositionally biased region" description="Basic and acidic residues" evidence="5">
    <location>
        <begin position="553"/>
        <end position="566"/>
    </location>
</feature>
<feature type="region of interest" description="Disordered" evidence="5">
    <location>
        <begin position="307"/>
        <end position="326"/>
    </location>
</feature>
<evidence type="ECO:0000256" key="1">
    <source>
        <dbReference type="ARBA" id="ARBA00004613"/>
    </source>
</evidence>
<gene>
    <name evidence="9" type="primary">LOC116945017</name>
</gene>
<dbReference type="Pfam" id="PF07546">
    <property type="entry name" value="EMI"/>
    <property type="match status" value="1"/>
</dbReference>
<keyword evidence="2" id="KW-0964">Secreted</keyword>
<name>A0AAJ7TBN1_PETMA</name>
<evidence type="ECO:0000256" key="2">
    <source>
        <dbReference type="ARBA" id="ARBA00022525"/>
    </source>
</evidence>
<feature type="signal peptide" evidence="6">
    <location>
        <begin position="1"/>
        <end position="22"/>
    </location>
</feature>
<evidence type="ECO:0000256" key="5">
    <source>
        <dbReference type="SAM" id="MobiDB-lite"/>
    </source>
</evidence>
<dbReference type="AlphaFoldDB" id="A0AAJ7TBN1"/>
<evidence type="ECO:0000256" key="4">
    <source>
        <dbReference type="ARBA" id="ARBA00023157"/>
    </source>
</evidence>
<dbReference type="GO" id="GO:0030948">
    <property type="term" value="P:negative regulation of vascular endothelial growth factor receptor signaling pathway"/>
    <property type="evidence" value="ECO:0007669"/>
    <property type="project" value="TreeGrafter"/>
</dbReference>
<reference evidence="9" key="1">
    <citation type="submission" date="2025-08" db="UniProtKB">
        <authorList>
            <consortium name="RefSeq"/>
        </authorList>
    </citation>
    <scope>IDENTIFICATION</scope>
    <source>
        <tissue evidence="9">Sperm</tissue>
    </source>
</reference>
<keyword evidence="4" id="KW-1015">Disulfide bond</keyword>
<dbReference type="GO" id="GO:0090051">
    <property type="term" value="P:negative regulation of cell migration involved in sprouting angiogenesis"/>
    <property type="evidence" value="ECO:0007669"/>
    <property type="project" value="TreeGrafter"/>
</dbReference>
<feature type="compositionally biased region" description="Basic and acidic residues" evidence="5">
    <location>
        <begin position="1024"/>
        <end position="1037"/>
    </location>
</feature>
<dbReference type="InterPro" id="IPR050392">
    <property type="entry name" value="Collagen/C1q_domain"/>
</dbReference>